<dbReference type="Proteomes" id="UP001303046">
    <property type="component" value="Unassembled WGS sequence"/>
</dbReference>
<keyword evidence="1" id="KW-0812">Transmembrane</keyword>
<name>A0ABR1E2J2_NECAM</name>
<organism evidence="3 4">
    <name type="scientific">Necator americanus</name>
    <name type="common">Human hookworm</name>
    <dbReference type="NCBI Taxonomy" id="51031"/>
    <lineage>
        <taxon>Eukaryota</taxon>
        <taxon>Metazoa</taxon>
        <taxon>Ecdysozoa</taxon>
        <taxon>Nematoda</taxon>
        <taxon>Chromadorea</taxon>
        <taxon>Rhabditida</taxon>
        <taxon>Rhabditina</taxon>
        <taxon>Rhabditomorpha</taxon>
        <taxon>Strongyloidea</taxon>
        <taxon>Ancylostomatidae</taxon>
        <taxon>Bunostominae</taxon>
        <taxon>Necator</taxon>
    </lineage>
</organism>
<accession>A0ABR1E2J2</accession>
<feature type="signal peptide" evidence="2">
    <location>
        <begin position="1"/>
        <end position="15"/>
    </location>
</feature>
<keyword evidence="1" id="KW-1133">Transmembrane helix</keyword>
<keyword evidence="2" id="KW-0732">Signal</keyword>
<comment type="caution">
    <text evidence="3">The sequence shown here is derived from an EMBL/GenBank/DDBJ whole genome shotgun (WGS) entry which is preliminary data.</text>
</comment>
<gene>
    <name evidence="3" type="primary">Necator_chrV.g19725</name>
    <name evidence="3" type="ORF">RB195_014933</name>
</gene>
<dbReference type="EMBL" id="JAVFWL010000005">
    <property type="protein sequence ID" value="KAK6756805.1"/>
    <property type="molecule type" value="Genomic_DNA"/>
</dbReference>
<evidence type="ECO:0000313" key="4">
    <source>
        <dbReference type="Proteomes" id="UP001303046"/>
    </source>
</evidence>
<feature type="transmembrane region" description="Helical" evidence="1">
    <location>
        <begin position="237"/>
        <end position="259"/>
    </location>
</feature>
<sequence length="335" mass="37506">MKSISFVSQLVLVFGAFIDLNEDLKEDSGSTVPQLEWCDLYSPIDTPQNPTIVIFHRMRTHYEKKLFDDIFCLLKSTRILLLEMNTTHTGNQGLPLPRGEACAEVVNMVSRKNYTQTRTAIVMLGAPTCDIDKTSTLLARVKNHKRISFWKLVPCFNCSLVVTEYETNENILVHLAAVPFITGTHLFPDMNAVHALATHIAGVPVALDLKNLYAQIAKEGQDEKFRLTSNWEKGGNIAALVTLIFMFFLMSLFVCCCAFTQSAFIIEDFNYRDELHLNWRGFANEQVNGPNQQAEANDISMHSEATQVSVAESLHRTSGTIKTLEDAVIAVAVND</sequence>
<proteinExistence type="predicted"/>
<protein>
    <submittedName>
        <fullName evidence="3">Uncharacterized protein</fullName>
    </submittedName>
</protein>
<feature type="chain" id="PRO_5047089115" evidence="2">
    <location>
        <begin position="16"/>
        <end position="335"/>
    </location>
</feature>
<evidence type="ECO:0000256" key="2">
    <source>
        <dbReference type="SAM" id="SignalP"/>
    </source>
</evidence>
<keyword evidence="4" id="KW-1185">Reference proteome</keyword>
<keyword evidence="1" id="KW-0472">Membrane</keyword>
<evidence type="ECO:0000313" key="3">
    <source>
        <dbReference type="EMBL" id="KAK6756805.1"/>
    </source>
</evidence>
<evidence type="ECO:0000256" key="1">
    <source>
        <dbReference type="SAM" id="Phobius"/>
    </source>
</evidence>
<reference evidence="3 4" key="1">
    <citation type="submission" date="2023-08" db="EMBL/GenBank/DDBJ databases">
        <title>A Necator americanus chromosomal reference genome.</title>
        <authorList>
            <person name="Ilik V."/>
            <person name="Petrzelkova K.J."/>
            <person name="Pardy F."/>
            <person name="Fuh T."/>
            <person name="Niatou-Singa F.S."/>
            <person name="Gouil Q."/>
            <person name="Baker L."/>
            <person name="Ritchie M.E."/>
            <person name="Jex A.R."/>
            <person name="Gazzola D."/>
            <person name="Li H."/>
            <person name="Toshio Fujiwara R."/>
            <person name="Zhan B."/>
            <person name="Aroian R.V."/>
            <person name="Pafco B."/>
            <person name="Schwarz E.M."/>
        </authorList>
    </citation>
    <scope>NUCLEOTIDE SEQUENCE [LARGE SCALE GENOMIC DNA]</scope>
    <source>
        <strain evidence="3 4">Aroian</strain>
        <tissue evidence="3">Whole animal</tissue>
    </source>
</reference>